<evidence type="ECO:0000256" key="7">
    <source>
        <dbReference type="RuleBase" id="RU363032"/>
    </source>
</evidence>
<feature type="transmembrane region" description="Helical" evidence="7">
    <location>
        <begin position="142"/>
        <end position="169"/>
    </location>
</feature>
<feature type="transmembrane region" description="Helical" evidence="7">
    <location>
        <begin position="264"/>
        <end position="285"/>
    </location>
</feature>
<comment type="similarity">
    <text evidence="7">Belongs to the binding-protein-dependent transport system permease family.</text>
</comment>
<dbReference type="InterPro" id="IPR045621">
    <property type="entry name" value="BPD_transp_1_N"/>
</dbReference>
<dbReference type="PATRIC" id="fig|1666911.3.peg.4224"/>
<keyword evidence="2 7" id="KW-0813">Transport</keyword>
<evidence type="ECO:0000313" key="10">
    <source>
        <dbReference type="Proteomes" id="UP000050465"/>
    </source>
</evidence>
<accession>A0A0P7YYL4</accession>
<comment type="subcellular location">
    <subcellularLocation>
        <location evidence="1 7">Cell membrane</location>
        <topology evidence="1 7">Multi-pass membrane protein</topology>
    </subcellularLocation>
</comment>
<comment type="caution">
    <text evidence="9">The sequence shown here is derived from an EMBL/GenBank/DDBJ whole genome shotgun (WGS) entry which is preliminary data.</text>
</comment>
<dbReference type="InterPro" id="IPR035906">
    <property type="entry name" value="MetI-like_sf"/>
</dbReference>
<dbReference type="GO" id="GO:0005886">
    <property type="term" value="C:plasma membrane"/>
    <property type="evidence" value="ECO:0007669"/>
    <property type="project" value="UniProtKB-SubCell"/>
</dbReference>
<feature type="transmembrane region" description="Helical" evidence="7">
    <location>
        <begin position="107"/>
        <end position="130"/>
    </location>
</feature>
<dbReference type="SUPFAM" id="SSF161098">
    <property type="entry name" value="MetI-like"/>
    <property type="match status" value="1"/>
</dbReference>
<keyword evidence="4 7" id="KW-0812">Transmembrane</keyword>
<dbReference type="Proteomes" id="UP000050465">
    <property type="component" value="Unassembled WGS sequence"/>
</dbReference>
<name>A0A0P7YYL4_9CYAN</name>
<dbReference type="PANTHER" id="PTHR43163">
    <property type="entry name" value="DIPEPTIDE TRANSPORT SYSTEM PERMEASE PROTEIN DPPB-RELATED"/>
    <property type="match status" value="1"/>
</dbReference>
<protein>
    <submittedName>
        <fullName evidence="9">Peptide/nickel transport system permease protein</fullName>
    </submittedName>
</protein>
<evidence type="ECO:0000256" key="3">
    <source>
        <dbReference type="ARBA" id="ARBA00022475"/>
    </source>
</evidence>
<dbReference type="CDD" id="cd06261">
    <property type="entry name" value="TM_PBP2"/>
    <property type="match status" value="1"/>
</dbReference>
<evidence type="ECO:0000256" key="1">
    <source>
        <dbReference type="ARBA" id="ARBA00004651"/>
    </source>
</evidence>
<feature type="domain" description="ABC transmembrane type-1" evidence="8">
    <location>
        <begin position="103"/>
        <end position="333"/>
    </location>
</feature>
<evidence type="ECO:0000256" key="6">
    <source>
        <dbReference type="ARBA" id="ARBA00023136"/>
    </source>
</evidence>
<keyword evidence="3" id="KW-1003">Cell membrane</keyword>
<sequence>MSSRTSALRVYITSRLLLAPLMIWLATTVVFLLIHAAPGDVVDVKLGPKAPEALKAAMRAEMGLDQPLYVQYFRYLNQLLHFDLGSSTFTQGQSIAQVIGDYFPATAELTICGMIVAAIVGLTIGSIAASRPNSAIDAGGRLFGIVTYALPMYWFGMILQLIFAVQLGWFPIGSRFPLSEIAYSGPTGLYLLDSLIHADLGQFFTALHYLTLPSLTLGILISGVFERIVRVNLRRTLKSDYVEAARARGISEFRIITAHALKNAMIPVITILGLTFAAMLGGAVLTEVTFDWPGLGNRLYQAISQRDADMVQGLMVFFSAIVVVISIAIDVLNAYVDPRIRY</sequence>
<dbReference type="Gene3D" id="1.10.3720.10">
    <property type="entry name" value="MetI-like"/>
    <property type="match status" value="1"/>
</dbReference>
<dbReference type="Pfam" id="PF00528">
    <property type="entry name" value="BPD_transp_1"/>
    <property type="match status" value="1"/>
</dbReference>
<keyword evidence="5 7" id="KW-1133">Transmembrane helix</keyword>
<proteinExistence type="inferred from homology"/>
<dbReference type="EMBL" id="LJZR01000012">
    <property type="protein sequence ID" value="KPQ35361.1"/>
    <property type="molecule type" value="Genomic_DNA"/>
</dbReference>
<evidence type="ECO:0000259" key="8">
    <source>
        <dbReference type="PROSITE" id="PS50928"/>
    </source>
</evidence>
<evidence type="ECO:0000256" key="4">
    <source>
        <dbReference type="ARBA" id="ARBA00022692"/>
    </source>
</evidence>
<dbReference type="InterPro" id="IPR000515">
    <property type="entry name" value="MetI-like"/>
</dbReference>
<evidence type="ECO:0000256" key="5">
    <source>
        <dbReference type="ARBA" id="ARBA00022989"/>
    </source>
</evidence>
<reference evidence="9 10" key="1">
    <citation type="submission" date="2015-09" db="EMBL/GenBank/DDBJ databases">
        <title>Identification and resolution of microdiversity through metagenomic sequencing of parallel consortia.</title>
        <authorList>
            <person name="Nelson W.C."/>
            <person name="Romine M.F."/>
            <person name="Lindemann S.R."/>
        </authorList>
    </citation>
    <scope>NUCLEOTIDE SEQUENCE [LARGE SCALE GENOMIC DNA]</scope>
    <source>
        <strain evidence="9">Ana</strain>
    </source>
</reference>
<dbReference type="AlphaFoldDB" id="A0A0P7YYL4"/>
<keyword evidence="6 7" id="KW-0472">Membrane</keyword>
<dbReference type="PROSITE" id="PS50928">
    <property type="entry name" value="ABC_TM1"/>
    <property type="match status" value="1"/>
</dbReference>
<evidence type="ECO:0000313" key="9">
    <source>
        <dbReference type="EMBL" id="KPQ35361.1"/>
    </source>
</evidence>
<feature type="transmembrane region" description="Helical" evidence="7">
    <location>
        <begin position="314"/>
        <end position="336"/>
    </location>
</feature>
<feature type="transmembrane region" description="Helical" evidence="7">
    <location>
        <begin position="12"/>
        <end position="37"/>
    </location>
</feature>
<feature type="transmembrane region" description="Helical" evidence="7">
    <location>
        <begin position="206"/>
        <end position="225"/>
    </location>
</feature>
<organism evidence="9 10">
    <name type="scientific">Phormidesmis priestleyi Ana</name>
    <dbReference type="NCBI Taxonomy" id="1666911"/>
    <lineage>
        <taxon>Bacteria</taxon>
        <taxon>Bacillati</taxon>
        <taxon>Cyanobacteriota</taxon>
        <taxon>Cyanophyceae</taxon>
        <taxon>Leptolyngbyales</taxon>
        <taxon>Leptolyngbyaceae</taxon>
        <taxon>Phormidesmis</taxon>
    </lineage>
</organism>
<dbReference type="PANTHER" id="PTHR43163:SF6">
    <property type="entry name" value="DIPEPTIDE TRANSPORT SYSTEM PERMEASE PROTEIN DPPB-RELATED"/>
    <property type="match status" value="1"/>
</dbReference>
<dbReference type="STRING" id="1666911.HLUCCA11_10390"/>
<dbReference type="GO" id="GO:0055085">
    <property type="term" value="P:transmembrane transport"/>
    <property type="evidence" value="ECO:0007669"/>
    <property type="project" value="InterPro"/>
</dbReference>
<gene>
    <name evidence="9" type="ORF">HLUCCA11_10390</name>
</gene>
<evidence type="ECO:0000256" key="2">
    <source>
        <dbReference type="ARBA" id="ARBA00022448"/>
    </source>
</evidence>
<dbReference type="Pfam" id="PF19300">
    <property type="entry name" value="BPD_transp_1_N"/>
    <property type="match status" value="1"/>
</dbReference>